<feature type="domain" description="Helicase ATP-binding" evidence="2">
    <location>
        <begin position="304"/>
        <end position="474"/>
    </location>
</feature>
<dbReference type="InterPro" id="IPR014001">
    <property type="entry name" value="Helicase_ATP-bd"/>
</dbReference>
<dbReference type="GO" id="GO:0005524">
    <property type="term" value="F:ATP binding"/>
    <property type="evidence" value="ECO:0007669"/>
    <property type="project" value="InterPro"/>
</dbReference>
<dbReference type="InterPro" id="IPR002052">
    <property type="entry name" value="DNA_methylase_N6_adenine_CS"/>
</dbReference>
<dbReference type="InterPro" id="IPR029063">
    <property type="entry name" value="SAM-dependent_MTases_sf"/>
</dbReference>
<evidence type="ECO:0000259" key="2">
    <source>
        <dbReference type="PROSITE" id="PS51192"/>
    </source>
</evidence>
<organism evidence="3 4">
    <name type="scientific">Ligilactobacillus salitolerans</name>
    <dbReference type="NCBI Taxonomy" id="1808352"/>
    <lineage>
        <taxon>Bacteria</taxon>
        <taxon>Bacillati</taxon>
        <taxon>Bacillota</taxon>
        <taxon>Bacilli</taxon>
        <taxon>Lactobacillales</taxon>
        <taxon>Lactobacillaceae</taxon>
        <taxon>Ligilactobacillus</taxon>
    </lineage>
</organism>
<dbReference type="Pfam" id="PF04851">
    <property type="entry name" value="ResIII"/>
    <property type="match status" value="1"/>
</dbReference>
<dbReference type="OrthoDB" id="9813673at2"/>
<proteinExistence type="predicted"/>
<dbReference type="SUPFAM" id="SSF52540">
    <property type="entry name" value="P-loop containing nucleoside triphosphate hydrolases"/>
    <property type="match status" value="2"/>
</dbReference>
<sequence length="1465" mass="169014">MQSNFEFLKLNVDEDLQELYPLAVQVEKSYVNEMFTPALIAIRTSLEHAARMIADQHFLDLPFNSTFNDVLRQLKRERLVPQQFLDIFYNLKNKGNEAAHEALTQFSKQEVLNALNEFYETLVWLVNTEYDQKVQLNFKEPVKEQLYQTMAERKLVYVQTANNSDGMWPAYEGLEKIGEASSPEYEMEADWSPNSNYLRQVADKRINQYMRTSGVPYVLEWTELAWNKKKHEWFHDYDVHEVLQRSHYDKSDKVTGAEWFQIDLETAKKAIAAVKEGKSAIDGPQQENQIILRPEQEKAVEQTQKIFKKPGKMLWNAKMRFGKTVAALQLIKEEKYKKVLIMTHRPVVSDSWFTDFGKMEMSKAGYRYGSKNKGEQLGYLVESENPFIYFASIQDLRGSTEAGGKQGDKNELIFSTQWDLVIIDEAHEGTQTDLAHNVLDLVTNDQTRTLELSGTPFNLIDDYDEEHVFTWDYVMEQEAKTKWQVEHPNEKNPYEKLPKVSMYTFAMKNRDYLDEQKSFNFKEFFRTEEDGSFAHEQDVNNFLNEITTQDEKTNYPYSTQTYRDELRHTLWLVPGVKEAKALTDLLRKHPVFGKEYKIINVVDNDKSDTVESVEDDDRGQSDVERVRKVITDKAYQTKTITISVRRLTTGVNVPEWTAIMFLNNTTSAMQYLQAAFRAQTPYSDEKGMKENCYIFDFAPDRALTVMAESTSLNTGAGKLVSGEQKEAMKKLLNFLPIIGMHGNEMKEYHVDKLLTQIKRVYAEKAVRSGFDDDSLYSDELLKLAEADLSDFKNLQAIVGSTKKTKLENKVAINDQGLSDEEYDTAERGRKKKKKERTPEEQEAIDKMNALKKQKKTMVSVLRGISIRIPLMIYGMKADLADDITLDKFIKLVDQQSWEEFMPKGITKGEFAKFKKYYDPEVFIEAGRIIRRKVKQLDALEPIQRAEELAIIFGTFKNPDKETVLTPWNVVNRHMASTIGGLSFFDDNFETMRDGNVPLNHWVETTETAEAFKPDTKILEINSKTGLYPLYAAVSLYWKAFAKLNSDQAGKFTAQDEDNLWQKVLTENVYVLAKTPMAKTIAERTLAGYRDFKTNVQYIDGIVEIAKDNIDNATEKVKEAFGNMKFDVVIGNPPYQESDGGARASATPVYQHFVRLAKKLSTSYVTLIIPARWFVGGKGLDDFRDEMLTDNHLKQLYDFKNPEDLFPKTNIRGGISIFLRDDSYVNSKKGVRVITVEHNQVKSDIYRPLKTNDIDIFIRDIEALEILNKISYKNGSIEEIASPRKPFGFGGSFINDKRFFSNEFKLKDPIKVYGKSKSGFVERKEIKSHLEWVDQYKVFTARANNIGTELNDDNLNTIVGKPKEIVTETYIVIGGDINLDNNTARNLAKYLRTKFVRYLVSLAKSSQDAARSTYRFVPIQNFNNDEIDWSKTLREIDEQLFNKYKLNKTERNKIETSIQDLTSGEK</sequence>
<keyword evidence="3" id="KW-0540">Nuclease</keyword>
<dbReference type="RefSeq" id="WP_124975080.1">
    <property type="nucleotide sequence ID" value="NZ_BFFP01000005.1"/>
</dbReference>
<evidence type="ECO:0000256" key="1">
    <source>
        <dbReference type="SAM" id="MobiDB-lite"/>
    </source>
</evidence>
<dbReference type="GO" id="GO:0032259">
    <property type="term" value="P:methylation"/>
    <property type="evidence" value="ECO:0007669"/>
    <property type="project" value="InterPro"/>
</dbReference>
<dbReference type="GO" id="GO:0004519">
    <property type="term" value="F:endonuclease activity"/>
    <property type="evidence" value="ECO:0007669"/>
    <property type="project" value="UniProtKB-KW"/>
</dbReference>
<dbReference type="PROSITE" id="PS00092">
    <property type="entry name" value="N6_MTASE"/>
    <property type="match status" value="1"/>
</dbReference>
<feature type="region of interest" description="Disordered" evidence="1">
    <location>
        <begin position="817"/>
        <end position="842"/>
    </location>
</feature>
<dbReference type="GO" id="GO:0009007">
    <property type="term" value="F:site-specific DNA-methyltransferase (adenine-specific) activity"/>
    <property type="evidence" value="ECO:0007669"/>
    <property type="project" value="UniProtKB-EC"/>
</dbReference>
<dbReference type="GO" id="GO:0006304">
    <property type="term" value="P:DNA modification"/>
    <property type="evidence" value="ECO:0007669"/>
    <property type="project" value="InterPro"/>
</dbReference>
<dbReference type="Gene3D" id="3.40.50.150">
    <property type="entry name" value="Vaccinia Virus protein VP39"/>
    <property type="match status" value="1"/>
</dbReference>
<dbReference type="GO" id="GO:0016787">
    <property type="term" value="F:hydrolase activity"/>
    <property type="evidence" value="ECO:0007669"/>
    <property type="project" value="InterPro"/>
</dbReference>
<dbReference type="InterPro" id="IPR027417">
    <property type="entry name" value="P-loop_NTPase"/>
</dbReference>
<protein>
    <submittedName>
        <fullName evidence="3">Restriction endonuclease</fullName>
    </submittedName>
</protein>
<dbReference type="GO" id="GO:0003677">
    <property type="term" value="F:DNA binding"/>
    <property type="evidence" value="ECO:0007669"/>
    <property type="project" value="InterPro"/>
</dbReference>
<dbReference type="Pfam" id="PF07669">
    <property type="entry name" value="Eco57I"/>
    <property type="match status" value="1"/>
</dbReference>
<gene>
    <name evidence="3" type="ORF">LFYK43_04910</name>
</gene>
<dbReference type="PROSITE" id="PS51192">
    <property type="entry name" value="HELICASE_ATP_BIND_1"/>
    <property type="match status" value="1"/>
</dbReference>
<dbReference type="InterPro" id="IPR050742">
    <property type="entry name" value="Helicase_Restrict-Modif_Enz"/>
</dbReference>
<keyword evidence="3" id="KW-0255">Endonuclease</keyword>
<reference evidence="3 4" key="1">
    <citation type="journal article" date="2019" name="Int. J. Syst. Evol. Microbiol.">
        <title>Lactobacillus salitolerans sp. nov., a novel lactic acid bacterium isolated from spent mushroom substrates.</title>
        <authorList>
            <person name="Tohno M."/>
            <person name="Tanizawa Y."/>
            <person name="Kojima Y."/>
            <person name="Sakamoto M."/>
            <person name="Nakamura Y."/>
            <person name="Ohkuma M."/>
            <person name="Kobayashi H."/>
        </authorList>
    </citation>
    <scope>NUCLEOTIDE SEQUENCE [LARGE SCALE GENOMIC DNA]</scope>
    <source>
        <strain evidence="3 4">YK43</strain>
    </source>
</reference>
<dbReference type="PANTHER" id="PTHR47396:SF1">
    <property type="entry name" value="ATP-DEPENDENT HELICASE IRC3-RELATED"/>
    <property type="match status" value="1"/>
</dbReference>
<dbReference type="InterPro" id="IPR011639">
    <property type="entry name" value="MethylTrfase_TaqI-like_dom"/>
</dbReference>
<dbReference type="Proteomes" id="UP000286848">
    <property type="component" value="Unassembled WGS sequence"/>
</dbReference>
<dbReference type="PANTHER" id="PTHR47396">
    <property type="entry name" value="TYPE I RESTRICTION ENZYME ECOKI R PROTEIN"/>
    <property type="match status" value="1"/>
</dbReference>
<dbReference type="SUPFAM" id="SSF53335">
    <property type="entry name" value="S-adenosyl-L-methionine-dependent methyltransferases"/>
    <property type="match status" value="1"/>
</dbReference>
<dbReference type="GO" id="GO:0005829">
    <property type="term" value="C:cytosol"/>
    <property type="evidence" value="ECO:0007669"/>
    <property type="project" value="TreeGrafter"/>
</dbReference>
<dbReference type="Gene3D" id="3.40.50.300">
    <property type="entry name" value="P-loop containing nucleotide triphosphate hydrolases"/>
    <property type="match status" value="2"/>
</dbReference>
<evidence type="ECO:0000313" key="4">
    <source>
        <dbReference type="Proteomes" id="UP000286848"/>
    </source>
</evidence>
<keyword evidence="4" id="KW-1185">Reference proteome</keyword>
<name>A0A401IR78_9LACO</name>
<dbReference type="SMART" id="SM00487">
    <property type="entry name" value="DEXDc"/>
    <property type="match status" value="1"/>
</dbReference>
<dbReference type="EMBL" id="BFFP01000005">
    <property type="protein sequence ID" value="GBG94032.1"/>
    <property type="molecule type" value="Genomic_DNA"/>
</dbReference>
<comment type="caution">
    <text evidence="3">The sequence shown here is derived from an EMBL/GenBank/DDBJ whole genome shotgun (WGS) entry which is preliminary data.</text>
</comment>
<keyword evidence="3" id="KW-0378">Hydrolase</keyword>
<accession>A0A401IR78</accession>
<evidence type="ECO:0000313" key="3">
    <source>
        <dbReference type="EMBL" id="GBG94032.1"/>
    </source>
</evidence>
<dbReference type="InterPro" id="IPR006935">
    <property type="entry name" value="Helicase/UvrB_N"/>
</dbReference>